<dbReference type="SUPFAM" id="SSF54001">
    <property type="entry name" value="Cysteine proteinases"/>
    <property type="match status" value="1"/>
</dbReference>
<evidence type="ECO:0000256" key="5">
    <source>
        <dbReference type="ARBA" id="ARBA00022786"/>
    </source>
</evidence>
<evidence type="ECO:0000256" key="7">
    <source>
        <dbReference type="ARBA" id="ARBA00022807"/>
    </source>
</evidence>
<evidence type="ECO:0000259" key="13">
    <source>
        <dbReference type="PROSITE" id="PS50235"/>
    </source>
</evidence>
<evidence type="ECO:0000256" key="11">
    <source>
        <dbReference type="ARBA" id="ARBA00042420"/>
    </source>
</evidence>
<name>A0A819VMB8_9BILA</name>
<evidence type="ECO:0000256" key="3">
    <source>
        <dbReference type="ARBA" id="ARBA00012759"/>
    </source>
</evidence>
<dbReference type="PANTHER" id="PTHR24006:SF758">
    <property type="entry name" value="UBIQUITIN CARBOXYL-TERMINAL HYDROLASE 36"/>
    <property type="match status" value="1"/>
</dbReference>
<organism evidence="14 15">
    <name type="scientific">Rotaria magnacalcarata</name>
    <dbReference type="NCBI Taxonomy" id="392030"/>
    <lineage>
        <taxon>Eukaryota</taxon>
        <taxon>Metazoa</taxon>
        <taxon>Spiralia</taxon>
        <taxon>Gnathifera</taxon>
        <taxon>Rotifera</taxon>
        <taxon>Eurotatoria</taxon>
        <taxon>Bdelloidea</taxon>
        <taxon>Philodinida</taxon>
        <taxon>Philodinidae</taxon>
        <taxon>Rotaria</taxon>
    </lineage>
</organism>
<evidence type="ECO:0000256" key="4">
    <source>
        <dbReference type="ARBA" id="ARBA00022670"/>
    </source>
</evidence>
<feature type="domain" description="USP" evidence="13">
    <location>
        <begin position="70"/>
        <end position="380"/>
    </location>
</feature>
<dbReference type="GO" id="GO:0005829">
    <property type="term" value="C:cytosol"/>
    <property type="evidence" value="ECO:0007669"/>
    <property type="project" value="TreeGrafter"/>
</dbReference>
<protein>
    <recommendedName>
        <fullName evidence="8">Ubiquitin carboxyl-terminal hydrolase 36</fullName>
        <ecNumber evidence="3">3.4.19.12</ecNumber>
    </recommendedName>
    <alternativeName>
        <fullName evidence="11">Deubiquitinating enzyme 36</fullName>
    </alternativeName>
    <alternativeName>
        <fullName evidence="10">Protein scrawny</fullName>
    </alternativeName>
    <alternativeName>
        <fullName evidence="9">Ubiquitin thioesterase 36</fullName>
    </alternativeName>
    <alternativeName>
        <fullName evidence="12">Ubiquitin-specific-processing protease 36</fullName>
    </alternativeName>
</protein>
<evidence type="ECO:0000256" key="12">
    <source>
        <dbReference type="ARBA" id="ARBA00043009"/>
    </source>
</evidence>
<comment type="catalytic activity">
    <reaction evidence="1">
        <text>Thiol-dependent hydrolysis of ester, thioester, amide, peptide and isopeptide bonds formed by the C-terminal Gly of ubiquitin (a 76-residue protein attached to proteins as an intracellular targeting signal).</text>
        <dbReference type="EC" id="3.4.19.12"/>
    </reaction>
</comment>
<keyword evidence="5" id="KW-0833">Ubl conjugation pathway</keyword>
<comment type="similarity">
    <text evidence="2">Belongs to the peptidase C19 family.</text>
</comment>
<dbReference type="PROSITE" id="PS50235">
    <property type="entry name" value="USP_3"/>
    <property type="match status" value="1"/>
</dbReference>
<dbReference type="Gene3D" id="3.90.70.10">
    <property type="entry name" value="Cysteine proteinases"/>
    <property type="match status" value="1"/>
</dbReference>
<evidence type="ECO:0000256" key="9">
    <source>
        <dbReference type="ARBA" id="ARBA00041300"/>
    </source>
</evidence>
<dbReference type="Proteomes" id="UP000663842">
    <property type="component" value="Unassembled WGS sequence"/>
</dbReference>
<keyword evidence="7" id="KW-0788">Thiol protease</keyword>
<dbReference type="GO" id="GO:0006508">
    <property type="term" value="P:proteolysis"/>
    <property type="evidence" value="ECO:0007669"/>
    <property type="project" value="UniProtKB-KW"/>
</dbReference>
<dbReference type="InterPro" id="IPR028889">
    <property type="entry name" value="USP"/>
</dbReference>
<keyword evidence="4" id="KW-0645">Protease</keyword>
<evidence type="ECO:0000313" key="15">
    <source>
        <dbReference type="Proteomes" id="UP000663842"/>
    </source>
</evidence>
<evidence type="ECO:0000256" key="8">
    <source>
        <dbReference type="ARBA" id="ARBA00039432"/>
    </source>
</evidence>
<dbReference type="InterPro" id="IPR050164">
    <property type="entry name" value="Peptidase_C19"/>
</dbReference>
<feature type="non-terminal residue" evidence="14">
    <location>
        <position position="1"/>
    </location>
</feature>
<dbReference type="GO" id="GO:0004843">
    <property type="term" value="F:cysteine-type deubiquitinase activity"/>
    <property type="evidence" value="ECO:0007669"/>
    <property type="project" value="UniProtKB-EC"/>
</dbReference>
<dbReference type="EMBL" id="CAJOBF010003837">
    <property type="protein sequence ID" value="CAF4111431.1"/>
    <property type="molecule type" value="Genomic_DNA"/>
</dbReference>
<dbReference type="GO" id="GO:0016579">
    <property type="term" value="P:protein deubiquitination"/>
    <property type="evidence" value="ECO:0007669"/>
    <property type="project" value="InterPro"/>
</dbReference>
<comment type="caution">
    <text evidence="14">The sequence shown here is derived from an EMBL/GenBank/DDBJ whole genome shotgun (WGS) entry which is preliminary data.</text>
</comment>
<keyword evidence="6" id="KW-0378">Hydrolase</keyword>
<dbReference type="EC" id="3.4.19.12" evidence="3"/>
<dbReference type="PANTHER" id="PTHR24006">
    <property type="entry name" value="UBIQUITIN CARBOXYL-TERMINAL HYDROLASE"/>
    <property type="match status" value="1"/>
</dbReference>
<sequence length="1538" mass="174934">RAHPSIPVIINSSNLIEDNQSKFCAVNSSIVADIVQETPSKRLKKLYHNTMLVASFELEMEWSITHKHGLGLSNTNKQKQCLNICYINSIIQCLANIAPFVQWLLNKENHMTCTLTKNDEFCSCCVLHSFIGSIHRNIRNLSDPFAQLSQASAISMTRYITQLSSSFIPGHQEDPSEFLVVLFDHLIQCLSSTRSSDTANLSSAIHIIFGIILESSIKCTQCLNENSKQSYESIWSISIISYLTLEQALDGFCSVEELTGDDKFYCSNCQAKRFIHDKDVKVIRKIKQFISYPEVLDISPFLTSEIIQLNHEQSTSNVYIYKLNAVVVHIGEAADSGHIFSYIRSPDNLWYKADDTSVQRIDLDTVLACNNSYILCYAKSSTAGQVLRETEFFKSYEESSRVLFSSTPVRRDGITCKIIDHQTSSPLNICIFDEESPDRFTRIDSATSNKCTSDKRENISSIHVSFQEDPLPLNSDLFSIHNQESIELHTESRIEFIPKVNRHLRDSDNLIIPDSSRVSTVLSQTCDNLGSTQKHVLSSNDSTQSSIRSTQRKEYSNLTDGLQLHSIGEDFEDDGNFRIDQPSSFMLKLKSVDLIKLKTIRTKKINKKTARLFEATGLPVDIGDKCAAVYRIYQDQLKKRSIEEKKAFNYDTTGKNRSILTKIKSEQALESLLSSNVDESIVKLCEKYQEDINPDGKVPGAIQQICKWPCQIIVFTESSIRLFDMLLNYKNVVLSWDATGSIIQEKKDSARLLYYELSITLPGIVSENSIVPVTFMISDAHSLVNILHWLQLFKYNHSLVFPGKPFPRPRIVLSDRAQIFLIAALQLWNNESMKDFLHRAYRIVNDNADDTDLQTTNIHACLAHVLLDVRKTINKFIDERYRELAMWSIALLINTSSWFEFKHNWKLICLVLLKLHFGEDDHDREVQDALLEKINNIKSDANTVDAIKSIQVIQEEDTAKATGAYLYDFDDGADDDNDEIVIDEELEANATNSPFKSAIQKIFQDALDVIGISIEEAQGVPLQSILKWFKYLTNFFMPTLPIWSNLLLGDLTRHHRRIVQSFERVLITLPEQRTTAISERLMGILKRTQLGGHIHIRLDIVLSILVPDMITIIDEFSNSLSYRRNVNAGLKLPSLSPDWLSIAIGLILSIENNHHHRRRRISPSSSLSLSNVSPLIDNTKFRKPAGVVSLGQFSHWLAIGGPSSSVYDLTCFTSIIRSGSNDIMVRVTKTKQRWSTSINRKMIGDGEQLKRLYASSRILIFERVDYQHKFNFIQAIVKCSSDTRGFTHDSIPLCITLQQSCSIIENDNKFGELNDLLRAEIKSFYSCYLCHDKHESLFILVKQIFIFKTNVNNDIVGFPIVTRADNQAYPQECCSNCNCSIKNVELPVHKQIFIKCPIYLIYYADRSIRPKDIFEGDITLTDINNFQHSYTPKSCLMISRYSDTIIIVKKESNKLLQYTDDAYSVAADLSYTKLNDILDTSSTILIFYRQNLNKTAQGKMKIVSRTDVDGATHLLIQDGDRFFSIKPMTKTVPDKTST</sequence>
<gene>
    <name evidence="14" type="ORF">UXM345_LOCUS22854</name>
</gene>
<evidence type="ECO:0000313" key="14">
    <source>
        <dbReference type="EMBL" id="CAF4111431.1"/>
    </source>
</evidence>
<dbReference type="Pfam" id="PF00443">
    <property type="entry name" value="UCH"/>
    <property type="match status" value="1"/>
</dbReference>
<evidence type="ECO:0000256" key="1">
    <source>
        <dbReference type="ARBA" id="ARBA00000707"/>
    </source>
</evidence>
<evidence type="ECO:0000256" key="6">
    <source>
        <dbReference type="ARBA" id="ARBA00022801"/>
    </source>
</evidence>
<evidence type="ECO:0000256" key="10">
    <source>
        <dbReference type="ARBA" id="ARBA00042154"/>
    </source>
</evidence>
<dbReference type="InterPro" id="IPR001394">
    <property type="entry name" value="Peptidase_C19_UCH"/>
</dbReference>
<evidence type="ECO:0000256" key="2">
    <source>
        <dbReference type="ARBA" id="ARBA00009085"/>
    </source>
</evidence>
<dbReference type="GO" id="GO:0005634">
    <property type="term" value="C:nucleus"/>
    <property type="evidence" value="ECO:0007669"/>
    <property type="project" value="TreeGrafter"/>
</dbReference>
<reference evidence="14" key="1">
    <citation type="submission" date="2021-02" db="EMBL/GenBank/DDBJ databases">
        <authorList>
            <person name="Nowell W R."/>
        </authorList>
    </citation>
    <scope>NUCLEOTIDE SEQUENCE</scope>
</reference>
<accession>A0A819VMB8</accession>
<proteinExistence type="inferred from homology"/>
<dbReference type="InterPro" id="IPR038765">
    <property type="entry name" value="Papain-like_cys_pep_sf"/>
</dbReference>